<dbReference type="AlphaFoldDB" id="A0A1I8MIA4"/>
<dbReference type="GO" id="GO:0005769">
    <property type="term" value="C:early endosome"/>
    <property type="evidence" value="ECO:0007669"/>
    <property type="project" value="TreeGrafter"/>
</dbReference>
<sequence>MDNSYPKSLVDHYLKVSAKLKKIEKAMFKRFGPNVSEVMDDYARLAIKFEEAGIFQYAAMCQLGVAKCENYLQNSMSECQALLKAARLFLRAHEEMESLLLRSNRHEYRETALHCFTQAIDKSPDDSVIKAAIIREMSPLQPHYEGTSSFNSPAHRIYELELATEQSVMNRDFLTALQQLDDIVDNIYERKKQNLYQEVLSKSEIYRVLLLVALTLPPARQTPAHIKLIEFYTQLAEFQQEDDICPSPSQSPCKNVPQLYASWRPGLFLTQSQKYALAEIVLAWHLSKPRDLRVALQEFRHNFSSLNDTQRYLINCILEKVDTKC</sequence>
<name>A0A1I8MIA4_MUSDO</name>
<reference evidence="1" key="1">
    <citation type="submission" date="2020-05" db="UniProtKB">
        <authorList>
            <consortium name="EnsemblMetazoa"/>
        </authorList>
    </citation>
    <scope>IDENTIFICATION</scope>
    <source>
        <strain evidence="1">Aabys</strain>
    </source>
</reference>
<dbReference type="PANTHER" id="PTHR16797:SF4">
    <property type="entry name" value="40-KDA HUNTINGTIN-ASSOCIATED PROTEIN"/>
    <property type="match status" value="1"/>
</dbReference>
<accession>A0A1I8MIA4</accession>
<evidence type="ECO:0000313" key="2">
    <source>
        <dbReference type="Proteomes" id="UP001652621"/>
    </source>
</evidence>
<dbReference type="VEuPathDB" id="VectorBase:MDOA005169"/>
<evidence type="ECO:0000313" key="3">
    <source>
        <dbReference type="RefSeq" id="XP_005190020.1"/>
    </source>
</evidence>
<organism evidence="1">
    <name type="scientific">Musca domestica</name>
    <name type="common">House fly</name>
    <dbReference type="NCBI Taxonomy" id="7370"/>
    <lineage>
        <taxon>Eukaryota</taxon>
        <taxon>Metazoa</taxon>
        <taxon>Ecdysozoa</taxon>
        <taxon>Arthropoda</taxon>
        <taxon>Hexapoda</taxon>
        <taxon>Insecta</taxon>
        <taxon>Pterygota</taxon>
        <taxon>Neoptera</taxon>
        <taxon>Endopterygota</taxon>
        <taxon>Diptera</taxon>
        <taxon>Brachycera</taxon>
        <taxon>Muscomorpha</taxon>
        <taxon>Muscoidea</taxon>
        <taxon>Muscidae</taxon>
        <taxon>Musca</taxon>
    </lineage>
</organism>
<dbReference type="Proteomes" id="UP001652621">
    <property type="component" value="Unplaced"/>
</dbReference>
<dbReference type="STRING" id="7370.A0A1I8MIA4"/>
<dbReference type="GO" id="GO:0099518">
    <property type="term" value="P:vesicle cytoskeletal trafficking"/>
    <property type="evidence" value="ECO:0007669"/>
    <property type="project" value="TreeGrafter"/>
</dbReference>
<evidence type="ECO:0000313" key="1">
    <source>
        <dbReference type="EnsemblMetazoa" id="MDOA005169-PA"/>
    </source>
</evidence>
<dbReference type="InterPro" id="IPR039494">
    <property type="entry name" value="F8A"/>
</dbReference>
<dbReference type="eggNOG" id="ENOG502QQQW">
    <property type="taxonomic scope" value="Eukaryota"/>
</dbReference>
<protein>
    <submittedName>
        <fullName evidence="3">Uncharacterized protein LOC101900515</fullName>
    </submittedName>
</protein>
<proteinExistence type="predicted"/>
<keyword evidence="2" id="KW-1185">Reference proteome</keyword>
<dbReference type="KEGG" id="mde:101900515"/>
<dbReference type="PANTHER" id="PTHR16797">
    <property type="entry name" value="FACTOR VIII-ASSOCIATED GENE 1"/>
    <property type="match status" value="1"/>
</dbReference>
<dbReference type="EnsemblMetazoa" id="MDOA005169-RA">
    <property type="protein sequence ID" value="MDOA005169-PA"/>
    <property type="gene ID" value="MDOA005169"/>
</dbReference>
<dbReference type="RefSeq" id="XP_005190020.1">
    <property type="nucleotide sequence ID" value="XM_005189963.3"/>
</dbReference>
<dbReference type="VEuPathDB" id="VectorBase:MDOMA2_010110"/>
<gene>
    <name evidence="1" type="primary">101900515</name>
    <name evidence="3" type="synonym">LOC101900515</name>
</gene>
<reference evidence="3" key="2">
    <citation type="submission" date="2025-04" db="UniProtKB">
        <authorList>
            <consortium name="RefSeq"/>
        </authorList>
    </citation>
    <scope>IDENTIFICATION</scope>
    <source>
        <strain evidence="3">Aabys</strain>
    </source>
</reference>
<dbReference type="OrthoDB" id="10249246at2759"/>